<dbReference type="Pfam" id="PF05684">
    <property type="entry name" value="DUF819"/>
    <property type="match status" value="1"/>
</dbReference>
<feature type="transmembrane region" description="Helical" evidence="1">
    <location>
        <begin position="239"/>
        <end position="259"/>
    </location>
</feature>
<feature type="transmembrane region" description="Helical" evidence="1">
    <location>
        <begin position="352"/>
        <end position="374"/>
    </location>
</feature>
<dbReference type="EMBL" id="FWDO01000005">
    <property type="protein sequence ID" value="SLM19062.1"/>
    <property type="molecule type" value="Genomic_DNA"/>
</dbReference>
<feature type="transmembrane region" description="Helical" evidence="1">
    <location>
        <begin position="148"/>
        <end position="171"/>
    </location>
</feature>
<feature type="transmembrane region" description="Helical" evidence="1">
    <location>
        <begin position="212"/>
        <end position="233"/>
    </location>
</feature>
<feature type="transmembrane region" description="Helical" evidence="1">
    <location>
        <begin position="296"/>
        <end position="318"/>
    </location>
</feature>
<dbReference type="PANTHER" id="PTHR34289:SF8">
    <property type="entry name" value="DUF819 DOMAIN-CONTAINING PROTEIN"/>
    <property type="match status" value="1"/>
</dbReference>
<organism evidence="2">
    <name type="scientific">uncultured spirochete</name>
    <dbReference type="NCBI Taxonomy" id="156406"/>
    <lineage>
        <taxon>Bacteria</taxon>
        <taxon>Pseudomonadati</taxon>
        <taxon>Spirochaetota</taxon>
        <taxon>Spirochaetia</taxon>
        <taxon>Spirochaetales</taxon>
        <taxon>environmental samples</taxon>
    </lineage>
</organism>
<dbReference type="InterPro" id="IPR008537">
    <property type="entry name" value="DUF819"/>
</dbReference>
<accession>A0A3P3XRY3</accession>
<sequence>MTDVLLILFVVLFPVALLYLKEHVALMAKWSTLIVCYIAGLVLGNIGILPLSATGLLDTISSVAVAISIPLLLFSVDFKKWRELSGGAILAFLLAAISVSLVAGIAYAFFRAKNAESYKVAGLLVGLYTGGTPNLAAIKTALNVDKNVYLAVHTSDIVLSAVYLLAVMSVAKPILKHFLPLKNWDTEVASPTGLNFTTQFSDYFKKGLWKKILMGFGLAAAIVGVSLGLSTLVPADSQTMVTILLVTSLALAASFVPSIRALPMTFATGEYFLYVFAVAVGAMGNIMQIFNSAGTYFIYVAIVLFGSFILHVLLCSLFKIDVDTMLIVSVSAICSPPFVGVVAVSLKARKLILPGITTGIIGYAAGNYLGIALAEALKALGG</sequence>
<reference evidence="2" key="1">
    <citation type="submission" date="2017-02" db="EMBL/GenBank/DDBJ databases">
        <authorList>
            <person name="Regsiter A."/>
            <person name="William W."/>
        </authorList>
    </citation>
    <scope>NUCLEOTIDE SEQUENCE</scope>
    <source>
        <strain evidence="2">BdmA 4</strain>
    </source>
</reference>
<gene>
    <name evidence="2" type="ORF">SPIRO4BDMA_50577</name>
</gene>
<feature type="transmembrane region" description="Helical" evidence="1">
    <location>
        <begin position="325"/>
        <end position="346"/>
    </location>
</feature>
<feature type="transmembrane region" description="Helical" evidence="1">
    <location>
        <begin position="271"/>
        <end position="290"/>
    </location>
</feature>
<feature type="transmembrane region" description="Helical" evidence="1">
    <location>
        <begin position="122"/>
        <end position="142"/>
    </location>
</feature>
<keyword evidence="1" id="KW-0472">Membrane</keyword>
<name>A0A3P3XRY3_9SPIR</name>
<dbReference type="AlphaFoldDB" id="A0A3P3XRY3"/>
<feature type="transmembrane region" description="Helical" evidence="1">
    <location>
        <begin position="56"/>
        <end position="76"/>
    </location>
</feature>
<keyword evidence="1" id="KW-1133">Transmembrane helix</keyword>
<feature type="transmembrane region" description="Helical" evidence="1">
    <location>
        <begin position="88"/>
        <end position="110"/>
    </location>
</feature>
<feature type="transmembrane region" description="Helical" evidence="1">
    <location>
        <begin position="30"/>
        <end position="49"/>
    </location>
</feature>
<evidence type="ECO:0000313" key="2">
    <source>
        <dbReference type="EMBL" id="SLM19062.1"/>
    </source>
</evidence>
<dbReference type="PANTHER" id="PTHR34289">
    <property type="entry name" value="PROTEIN, PUTATIVE (DUF819)-RELATED"/>
    <property type="match status" value="1"/>
</dbReference>
<proteinExistence type="predicted"/>
<keyword evidence="1" id="KW-0812">Transmembrane</keyword>
<protein>
    <submittedName>
        <fullName evidence="2">Putative integral membrane protein</fullName>
    </submittedName>
</protein>
<evidence type="ECO:0000256" key="1">
    <source>
        <dbReference type="SAM" id="Phobius"/>
    </source>
</evidence>